<dbReference type="EMBL" id="CP048261">
    <property type="protein sequence ID" value="QST80037.1"/>
    <property type="molecule type" value="Genomic_DNA"/>
</dbReference>
<evidence type="ECO:0000313" key="3">
    <source>
        <dbReference type="Proteomes" id="UP000011074"/>
    </source>
</evidence>
<feature type="compositionally biased region" description="Pro residues" evidence="1">
    <location>
        <begin position="174"/>
        <end position="189"/>
    </location>
</feature>
<dbReference type="GeneID" id="66853764"/>
<feature type="compositionally biased region" description="Pro residues" evidence="1">
    <location>
        <begin position="84"/>
        <end position="100"/>
    </location>
</feature>
<accession>A0A8A1UJB1</accession>
<dbReference type="RefSeq" id="WP_094777490.1">
    <property type="nucleotide sequence ID" value="NZ_CP048261.1"/>
</dbReference>
<reference evidence="2" key="3">
    <citation type="journal article" date="2021" name="bioRxiv">
        <title>Bilateral symmetry of linear streptomycete chromosomes.</title>
        <authorList>
            <person name="Algora-Gallardo L."/>
            <person name="Schniete J.K."/>
            <person name="Mark D.R."/>
            <person name="Hunter I.S."/>
            <person name="Herron P.R."/>
        </authorList>
    </citation>
    <scope>NUCLEOTIDE SEQUENCE</scope>
    <source>
        <strain evidence="2">ATCC 10970</strain>
    </source>
</reference>
<feature type="compositionally biased region" description="Pro residues" evidence="1">
    <location>
        <begin position="16"/>
        <end position="27"/>
    </location>
</feature>
<evidence type="ECO:0000313" key="2">
    <source>
        <dbReference type="EMBL" id="QST80037.1"/>
    </source>
</evidence>
<organism evidence="2 3">
    <name type="scientific">Streptomyces rimosus subsp. rimosus (strain ATCC 10970 / DSM 40260 / JCM 4667 / NRRL 2234)</name>
    <dbReference type="NCBI Taxonomy" id="1265868"/>
    <lineage>
        <taxon>Bacteria</taxon>
        <taxon>Bacillati</taxon>
        <taxon>Actinomycetota</taxon>
        <taxon>Actinomycetes</taxon>
        <taxon>Kitasatosporales</taxon>
        <taxon>Streptomycetaceae</taxon>
        <taxon>Streptomyces</taxon>
    </lineage>
</organism>
<dbReference type="AlphaFoldDB" id="A0A8A1UJB1"/>
<reference evidence="2" key="2">
    <citation type="submission" date="2020-01" db="EMBL/GenBank/DDBJ databases">
        <authorList>
            <person name="Algora L."/>
            <person name="Schniete J.K."/>
            <person name="MacFadyen A."/>
            <person name="Hoskisson P.A."/>
            <person name="Hunter I.S."/>
            <person name="Herron P.R."/>
        </authorList>
    </citation>
    <scope>NUCLEOTIDE SEQUENCE</scope>
    <source>
        <strain evidence="2">ATCC 10970</strain>
    </source>
</reference>
<name>A0A8A1UJB1_STRR1</name>
<dbReference type="Proteomes" id="UP000011074">
    <property type="component" value="Chromosome"/>
</dbReference>
<feature type="region of interest" description="Disordered" evidence="1">
    <location>
        <begin position="1"/>
        <end position="192"/>
    </location>
</feature>
<evidence type="ECO:0000256" key="1">
    <source>
        <dbReference type="SAM" id="MobiDB-lite"/>
    </source>
</evidence>
<sequence length="443" mass="44950">MSTEADFADAHRLPRTLPPQAPAPPAEDPQTAVLRPVPPERPAKPAPGPMPTAAPTGSAAAPTGPAVAAAPTGPAAAAGGPSPENIPPRPTHAPATPPANNPSVLPQTATDRPAADRPATDRSAAPRDTAAFHLANSGALWNGDPKRPGTARTADEAAPDDLPPPTGRPLTGPLVPPPPATPPYTPPAPAAHHSVRRTALAAAGLVLGVGLVAGAAAGSWLAGDADGSPAAEAVFAHGRETWHSAPVDTLFPPTLNGLGTGPGGADRTWIRIAVAPDSGCAGAFDPLLTKALAPVGCNRLVRATYVDATRTSVITVGAVSTKADRTGMQDLRRRFAKEHLDTRTDLMPRPYAAKGTPAAGFGPAQRASWSIRVLDDLPVVVYGVSGFADGRKVDDPQPAAEATRTGATTAPAEAGLGHDAKAVTDRIEQTFRKQAAKGTTEPQ</sequence>
<feature type="compositionally biased region" description="Low complexity" evidence="1">
    <location>
        <begin position="53"/>
        <end position="83"/>
    </location>
</feature>
<reference evidence="2" key="1">
    <citation type="submission" date="2012-12" db="EMBL/GenBank/DDBJ databases">
        <authorList>
            <person name="Pethick F.E."/>
            <person name="MacFadyen A.C."/>
            <person name="Tang Z."/>
            <person name="Sangal V."/>
            <person name="Tze-Tze L."/>
            <person name="Chu J."/>
            <person name="Guo M."/>
            <person name="Kirby R."/>
            <person name="Hoskisson P.A."/>
            <person name="Herron P.R."/>
            <person name="Hunter I.S."/>
        </authorList>
    </citation>
    <scope>NUCLEOTIDE SEQUENCE</scope>
    <source>
        <strain evidence="2">ATCC 10970</strain>
    </source>
</reference>
<feature type="region of interest" description="Disordered" evidence="1">
    <location>
        <begin position="391"/>
        <end position="423"/>
    </location>
</feature>
<proteinExistence type="predicted"/>
<protein>
    <submittedName>
        <fullName evidence="2">Uncharacterized protein</fullName>
    </submittedName>
</protein>
<feature type="compositionally biased region" description="Pro residues" evidence="1">
    <location>
        <begin position="36"/>
        <end position="52"/>
    </location>
</feature>
<feature type="compositionally biased region" description="Low complexity" evidence="1">
    <location>
        <begin position="398"/>
        <end position="415"/>
    </location>
</feature>
<gene>
    <name evidence="2" type="ORF">SRIM_007490</name>
</gene>